<feature type="transmembrane region" description="Helical" evidence="9">
    <location>
        <begin position="146"/>
        <end position="164"/>
    </location>
</feature>
<dbReference type="GO" id="GO:0005886">
    <property type="term" value="C:plasma membrane"/>
    <property type="evidence" value="ECO:0007669"/>
    <property type="project" value="UniProtKB-SubCell"/>
</dbReference>
<dbReference type="Proteomes" id="UP000663912">
    <property type="component" value="Plasmid pW2_73_1"/>
</dbReference>
<keyword evidence="12" id="KW-0614">Plasmid</keyword>
<comment type="similarity">
    <text evidence="9">Belongs to the binding-protein-dependent transport system permease family.</text>
</comment>
<evidence type="ECO:0000256" key="3">
    <source>
        <dbReference type="ARBA" id="ARBA00022475"/>
    </source>
</evidence>
<evidence type="ECO:0000313" key="14">
    <source>
        <dbReference type="Proteomes" id="UP000822331"/>
    </source>
</evidence>
<evidence type="ECO:0000313" key="13">
    <source>
        <dbReference type="Proteomes" id="UP000663912"/>
    </source>
</evidence>
<dbReference type="EMBL" id="CP049208">
    <property type="protein sequence ID" value="QTG03407.1"/>
    <property type="molecule type" value="Genomic_DNA"/>
</dbReference>
<feature type="transmembrane region" description="Helical" evidence="9">
    <location>
        <begin position="17"/>
        <end position="37"/>
    </location>
</feature>
<dbReference type="SUPFAM" id="SSF161098">
    <property type="entry name" value="MetI-like"/>
    <property type="match status" value="1"/>
</dbReference>
<reference evidence="11 14" key="1">
    <citation type="journal article" date="2020" name="Science">
        <title>Unexpected conservation and global transmission of agrobacterial virulence plasmids.</title>
        <authorList>
            <person name="Weisberg A.J."/>
            <person name="Davis E.W. 2nd"/>
            <person name="Tabima J."/>
            <person name="Belcher M.S."/>
            <person name="Miller M."/>
            <person name="Kuo C.H."/>
            <person name="Loper J.E."/>
            <person name="Grunwald N.J."/>
            <person name="Putnam M.L."/>
            <person name="Chang J.H."/>
        </authorList>
    </citation>
    <scope>NUCLEOTIDE SEQUENCE [LARGE SCALE GENOMIC DNA]</scope>
    <source>
        <strain evidence="11 14">A19/93</strain>
    </source>
</reference>
<dbReference type="EMBL" id="JAAMCP010000017">
    <property type="protein sequence ID" value="NTF39749.1"/>
    <property type="molecule type" value="Genomic_DNA"/>
</dbReference>
<dbReference type="Gene3D" id="1.10.3720.10">
    <property type="entry name" value="MetI-like"/>
    <property type="match status" value="1"/>
</dbReference>
<protein>
    <submittedName>
        <fullName evidence="12">ABC transporter permease</fullName>
    </submittedName>
</protein>
<sequence length="302" mass="32680">MISMGSFIDIGKSRPRYVVGLVIVLVTVTVSLLAQFISPYDPVQADPVNFLQPPNASHLFGTDAVGMDIFSRVLYAPRVDLTIALFGTLFSAVVGTWLGLWVGYYAEDRGWRGLVSFGLMRFADVLQAFPVFVFAIALVASLGQSVQTLVFAIGFVNAPIYLRLMRGQAMSARKQRFVEAAQIAGLSPFKIMMRHILPNTIGPILAQTSINIGWAILLTAGLSFVGAGVRPPTPELGSMIAAGFQNVVTGQWWPSLVPGCALALIVLGFSLLGECLEVLTDPVKVRELEYEIGVRRAMGEKS</sequence>
<keyword evidence="6" id="KW-0653">Protein transport</keyword>
<feature type="transmembrane region" description="Helical" evidence="9">
    <location>
        <begin position="118"/>
        <end position="140"/>
    </location>
</feature>
<dbReference type="AlphaFoldDB" id="A0AAE7RBK6"/>
<dbReference type="PROSITE" id="PS50928">
    <property type="entry name" value="ABC_TM1"/>
    <property type="match status" value="1"/>
</dbReference>
<dbReference type="Proteomes" id="UP000822331">
    <property type="component" value="Unassembled WGS sequence"/>
</dbReference>
<reference evidence="12" key="2">
    <citation type="submission" date="2020-02" db="EMBL/GenBank/DDBJ databases">
        <title>Unexpected conservation and global transmission of agrobacterial virulence plasmids.</title>
        <authorList>
            <person name="Weisberg A.J."/>
            <person name="Davis E.W. II"/>
            <person name="Tabima J.R."/>
            <person name="Belcher M.S."/>
            <person name="Miller M."/>
            <person name="Kuo C.-H."/>
            <person name="Loper J.E."/>
            <person name="Grunwald N.J."/>
            <person name="Putnam M.L."/>
            <person name="Chang J.H."/>
        </authorList>
    </citation>
    <scope>NUCLEOTIDE SEQUENCE</scope>
    <source>
        <strain evidence="12">W2/73</strain>
        <plasmid evidence="12">pW2_73_1</plasmid>
    </source>
</reference>
<feature type="transmembrane region" description="Helical" evidence="9">
    <location>
        <begin position="212"/>
        <end position="232"/>
    </location>
</feature>
<name>A0AAE7RBK6_9HYPH</name>
<comment type="subcellular location">
    <subcellularLocation>
        <location evidence="1 9">Cell membrane</location>
        <topology evidence="1 9">Multi-pass membrane protein</topology>
    </subcellularLocation>
</comment>
<proteinExistence type="inferred from homology"/>
<evidence type="ECO:0000313" key="11">
    <source>
        <dbReference type="EMBL" id="NTF39749.1"/>
    </source>
</evidence>
<gene>
    <name evidence="11" type="ORF">G6L72_23965</name>
    <name evidence="12" type="ORF">G6M88_23440</name>
</gene>
<evidence type="ECO:0000256" key="4">
    <source>
        <dbReference type="ARBA" id="ARBA00022692"/>
    </source>
</evidence>
<dbReference type="InterPro" id="IPR050366">
    <property type="entry name" value="BP-dependent_transpt_permease"/>
</dbReference>
<keyword evidence="4 9" id="KW-0812">Transmembrane</keyword>
<dbReference type="GO" id="GO:0015031">
    <property type="term" value="P:protein transport"/>
    <property type="evidence" value="ECO:0007669"/>
    <property type="project" value="UniProtKB-KW"/>
</dbReference>
<keyword evidence="14" id="KW-1185">Reference proteome</keyword>
<dbReference type="GO" id="GO:0055085">
    <property type="term" value="P:transmembrane transport"/>
    <property type="evidence" value="ECO:0007669"/>
    <property type="project" value="InterPro"/>
</dbReference>
<evidence type="ECO:0000256" key="2">
    <source>
        <dbReference type="ARBA" id="ARBA00022448"/>
    </source>
</evidence>
<evidence type="ECO:0000256" key="1">
    <source>
        <dbReference type="ARBA" id="ARBA00004651"/>
    </source>
</evidence>
<feature type="transmembrane region" description="Helical" evidence="9">
    <location>
        <begin position="83"/>
        <end position="106"/>
    </location>
</feature>
<dbReference type="CDD" id="cd06261">
    <property type="entry name" value="TM_PBP2"/>
    <property type="match status" value="1"/>
</dbReference>
<dbReference type="InterPro" id="IPR035906">
    <property type="entry name" value="MetI-like_sf"/>
</dbReference>
<evidence type="ECO:0000256" key="8">
    <source>
        <dbReference type="ARBA" id="ARBA00023136"/>
    </source>
</evidence>
<dbReference type="Pfam" id="PF12911">
    <property type="entry name" value="OppC_N"/>
    <property type="match status" value="1"/>
</dbReference>
<dbReference type="GO" id="GO:0015833">
    <property type="term" value="P:peptide transport"/>
    <property type="evidence" value="ECO:0007669"/>
    <property type="project" value="UniProtKB-KW"/>
</dbReference>
<dbReference type="Pfam" id="PF00528">
    <property type="entry name" value="BPD_transp_1"/>
    <property type="match status" value="1"/>
</dbReference>
<dbReference type="RefSeq" id="WP_083212757.1">
    <property type="nucleotide sequence ID" value="NZ_CP049208.1"/>
</dbReference>
<keyword evidence="5" id="KW-0571">Peptide transport</keyword>
<evidence type="ECO:0000256" key="5">
    <source>
        <dbReference type="ARBA" id="ARBA00022856"/>
    </source>
</evidence>
<keyword evidence="7 9" id="KW-1133">Transmembrane helix</keyword>
<dbReference type="PANTHER" id="PTHR43386">
    <property type="entry name" value="OLIGOPEPTIDE TRANSPORT SYSTEM PERMEASE PROTEIN APPC"/>
    <property type="match status" value="1"/>
</dbReference>
<organism evidence="12 13">
    <name type="scientific">Agrobacterium rubi</name>
    <dbReference type="NCBI Taxonomy" id="28099"/>
    <lineage>
        <taxon>Bacteria</taxon>
        <taxon>Pseudomonadati</taxon>
        <taxon>Pseudomonadota</taxon>
        <taxon>Alphaproteobacteria</taxon>
        <taxon>Hyphomicrobiales</taxon>
        <taxon>Rhizobiaceae</taxon>
        <taxon>Rhizobium/Agrobacterium group</taxon>
        <taxon>Agrobacterium</taxon>
    </lineage>
</organism>
<feature type="transmembrane region" description="Helical" evidence="9">
    <location>
        <begin position="252"/>
        <end position="272"/>
    </location>
</feature>
<dbReference type="PANTHER" id="PTHR43386:SF1">
    <property type="entry name" value="D,D-DIPEPTIDE TRANSPORT SYSTEM PERMEASE PROTEIN DDPC-RELATED"/>
    <property type="match status" value="1"/>
</dbReference>
<keyword evidence="2 9" id="KW-0813">Transport</keyword>
<evidence type="ECO:0000313" key="12">
    <source>
        <dbReference type="EMBL" id="QTG03407.1"/>
    </source>
</evidence>
<keyword evidence="3" id="KW-1003">Cell membrane</keyword>
<evidence type="ECO:0000256" key="6">
    <source>
        <dbReference type="ARBA" id="ARBA00022927"/>
    </source>
</evidence>
<feature type="domain" description="ABC transmembrane type-1" evidence="10">
    <location>
        <begin position="77"/>
        <end position="273"/>
    </location>
</feature>
<geneLocation type="plasmid" evidence="12 13">
    <name>pW2_73_1</name>
</geneLocation>
<dbReference type="InterPro" id="IPR000515">
    <property type="entry name" value="MetI-like"/>
</dbReference>
<accession>A0AAE7RBK6</accession>
<keyword evidence="8 9" id="KW-0472">Membrane</keyword>
<evidence type="ECO:0000256" key="7">
    <source>
        <dbReference type="ARBA" id="ARBA00022989"/>
    </source>
</evidence>
<dbReference type="InterPro" id="IPR025966">
    <property type="entry name" value="OppC_N"/>
</dbReference>
<dbReference type="KEGG" id="arui:G6M88_23440"/>
<evidence type="ECO:0000256" key="9">
    <source>
        <dbReference type="RuleBase" id="RU363032"/>
    </source>
</evidence>
<evidence type="ECO:0000259" key="10">
    <source>
        <dbReference type="PROSITE" id="PS50928"/>
    </source>
</evidence>